<accession>A0ABQ5ECI1</accession>
<evidence type="ECO:0000313" key="2">
    <source>
        <dbReference type="EMBL" id="GJT48614.1"/>
    </source>
</evidence>
<feature type="compositionally biased region" description="Pro residues" evidence="1">
    <location>
        <begin position="10"/>
        <end position="28"/>
    </location>
</feature>
<protein>
    <submittedName>
        <fullName evidence="2">Uncharacterized protein</fullName>
    </submittedName>
</protein>
<comment type="caution">
    <text evidence="2">The sequence shown here is derived from an EMBL/GenBank/DDBJ whole genome shotgun (WGS) entry which is preliminary data.</text>
</comment>
<organism evidence="2 3">
    <name type="scientific">Tanacetum coccineum</name>
    <dbReference type="NCBI Taxonomy" id="301880"/>
    <lineage>
        <taxon>Eukaryota</taxon>
        <taxon>Viridiplantae</taxon>
        <taxon>Streptophyta</taxon>
        <taxon>Embryophyta</taxon>
        <taxon>Tracheophyta</taxon>
        <taxon>Spermatophyta</taxon>
        <taxon>Magnoliopsida</taxon>
        <taxon>eudicotyledons</taxon>
        <taxon>Gunneridae</taxon>
        <taxon>Pentapetalae</taxon>
        <taxon>asterids</taxon>
        <taxon>campanulids</taxon>
        <taxon>Asterales</taxon>
        <taxon>Asteraceae</taxon>
        <taxon>Asteroideae</taxon>
        <taxon>Anthemideae</taxon>
        <taxon>Anthemidinae</taxon>
        <taxon>Tanacetum</taxon>
    </lineage>
</organism>
<name>A0ABQ5ECI1_9ASTR</name>
<evidence type="ECO:0000313" key="3">
    <source>
        <dbReference type="Proteomes" id="UP001151760"/>
    </source>
</evidence>
<sequence length="329" mass="36614">MAPRSETPPSGTPPLLPIPLPTSSPPLLLPSTDCRADVPEVMLPPRKRLCIAPNPRYEARECSSAPTARPTRGFKADYGFVGTLDAEIRRDPDREIGYGINDVWEDPDEIAEEIPATDLAELGQRMIDFVTTGKQDTYEIYGRLDDAQDDRLLMSDQLNLLRRDRRSHARIARFMEGEARASREAWVQSMDASDTTRSEVRVLRTTVSAQQTEIGDLRAADRRRQTQLTEALTLLRTLQTQMAALQIQHRPARDPAHPDVPEEAGNSIIFSYDLKKMAPTKRTTRASPATTNTTTPFTNAQLKALIDQGVVDALATRDADRSRNGTAII</sequence>
<gene>
    <name evidence="2" type="ORF">Tco_0974771</name>
</gene>
<reference evidence="2" key="1">
    <citation type="journal article" date="2022" name="Int. J. Mol. Sci.">
        <title>Draft Genome of Tanacetum Coccineum: Genomic Comparison of Closely Related Tanacetum-Family Plants.</title>
        <authorList>
            <person name="Yamashiro T."/>
            <person name="Shiraishi A."/>
            <person name="Nakayama K."/>
            <person name="Satake H."/>
        </authorList>
    </citation>
    <scope>NUCLEOTIDE SEQUENCE</scope>
</reference>
<dbReference type="Proteomes" id="UP001151760">
    <property type="component" value="Unassembled WGS sequence"/>
</dbReference>
<reference evidence="2" key="2">
    <citation type="submission" date="2022-01" db="EMBL/GenBank/DDBJ databases">
        <authorList>
            <person name="Yamashiro T."/>
            <person name="Shiraishi A."/>
            <person name="Satake H."/>
            <person name="Nakayama K."/>
        </authorList>
    </citation>
    <scope>NUCLEOTIDE SEQUENCE</scope>
</reference>
<proteinExistence type="predicted"/>
<feature type="region of interest" description="Disordered" evidence="1">
    <location>
        <begin position="1"/>
        <end position="29"/>
    </location>
</feature>
<evidence type="ECO:0000256" key="1">
    <source>
        <dbReference type="SAM" id="MobiDB-lite"/>
    </source>
</evidence>
<dbReference type="EMBL" id="BQNB010016169">
    <property type="protein sequence ID" value="GJT48614.1"/>
    <property type="molecule type" value="Genomic_DNA"/>
</dbReference>
<keyword evidence="3" id="KW-1185">Reference proteome</keyword>